<protein>
    <submittedName>
        <fullName evidence="2">Putative hemolysin</fullName>
    </submittedName>
</protein>
<dbReference type="SMART" id="SM00563">
    <property type="entry name" value="PlsC"/>
    <property type="match status" value="1"/>
</dbReference>
<comment type="caution">
    <text evidence="2">The sequence shown here is derived from an EMBL/GenBank/DDBJ whole genome shotgun (WGS) entry which is preliminary data.</text>
</comment>
<dbReference type="GO" id="GO:0016746">
    <property type="term" value="F:acyltransferase activity"/>
    <property type="evidence" value="ECO:0007669"/>
    <property type="project" value="InterPro"/>
</dbReference>
<feature type="domain" description="Phospholipid/glycerol acyltransferase" evidence="1">
    <location>
        <begin position="98"/>
        <end position="221"/>
    </location>
</feature>
<name>A0A2T5HSF4_9RHOB</name>
<organism evidence="2 3">
    <name type="scientific">Celeribacter persicus</name>
    <dbReference type="NCBI Taxonomy" id="1651082"/>
    <lineage>
        <taxon>Bacteria</taxon>
        <taxon>Pseudomonadati</taxon>
        <taxon>Pseudomonadota</taxon>
        <taxon>Alphaproteobacteria</taxon>
        <taxon>Rhodobacterales</taxon>
        <taxon>Roseobacteraceae</taxon>
        <taxon>Celeribacter</taxon>
    </lineage>
</organism>
<sequence>MRVGRERMHVGGSEDVMTARQVARDISYASSAATRGGRVLIRLMENATGRIGLIRRAQGYDADVASGRDFWAVMAERYGLTFEVTRGALVNIPTEGPLVVVANHPYGILDGLMLGHILSLTRGDFRILAHRVFRRANDLEKVILPISFDETKEALALNLETRKTALDYLGAGGCIGVFPGGTVSTAAKPMGPPLDPTWRAFTAKMVAKSGATVVPLYFDGANSRLFQLASHVHATLRMGLLIREFRRSLGTPVRVAIGDPIRPELLAEFRGDSKKLMDFLRVETYSLSSKPLAHAGLGFEFEAKHGAHSPKAARKGLKDRY</sequence>
<dbReference type="SUPFAM" id="SSF69593">
    <property type="entry name" value="Glycerol-3-phosphate (1)-acyltransferase"/>
    <property type="match status" value="1"/>
</dbReference>
<accession>A0A2T5HSF4</accession>
<dbReference type="Proteomes" id="UP000244077">
    <property type="component" value="Unassembled WGS sequence"/>
</dbReference>
<proteinExistence type="predicted"/>
<dbReference type="InterPro" id="IPR002123">
    <property type="entry name" value="Plipid/glycerol_acylTrfase"/>
</dbReference>
<gene>
    <name evidence="2" type="ORF">C8N42_104138</name>
</gene>
<dbReference type="EMBL" id="QAOH01000004">
    <property type="protein sequence ID" value="PTQ74494.1"/>
    <property type="molecule type" value="Genomic_DNA"/>
</dbReference>
<evidence type="ECO:0000313" key="3">
    <source>
        <dbReference type="Proteomes" id="UP000244077"/>
    </source>
</evidence>
<keyword evidence="3" id="KW-1185">Reference proteome</keyword>
<reference evidence="2 3" key="1">
    <citation type="submission" date="2018-04" db="EMBL/GenBank/DDBJ databases">
        <title>Genomic Encyclopedia of Archaeal and Bacterial Type Strains, Phase II (KMG-II): from individual species to whole genera.</title>
        <authorList>
            <person name="Goeker M."/>
        </authorList>
    </citation>
    <scope>NUCLEOTIDE SEQUENCE [LARGE SCALE GENOMIC DNA]</scope>
    <source>
        <strain evidence="2 3">DSM 100434</strain>
    </source>
</reference>
<dbReference type="AlphaFoldDB" id="A0A2T5HSF4"/>
<dbReference type="CDD" id="cd07986">
    <property type="entry name" value="LPLAT_ACT14924-like"/>
    <property type="match status" value="1"/>
</dbReference>
<evidence type="ECO:0000313" key="2">
    <source>
        <dbReference type="EMBL" id="PTQ74494.1"/>
    </source>
</evidence>
<dbReference type="InterPro" id="IPR045746">
    <property type="entry name" value="ACT14924-like_Acyltransf_dom"/>
</dbReference>
<evidence type="ECO:0000259" key="1">
    <source>
        <dbReference type="SMART" id="SM00563"/>
    </source>
</evidence>
<dbReference type="Pfam" id="PF19576">
    <property type="entry name" value="Acyltransf_2"/>
    <property type="match status" value="1"/>
</dbReference>